<protein>
    <submittedName>
        <fullName evidence="6">Uncharacterized protein</fullName>
    </submittedName>
</protein>
<dbReference type="Pfam" id="PF07730">
    <property type="entry name" value="HisKA_3"/>
    <property type="match status" value="1"/>
</dbReference>
<dbReference type="GO" id="GO:0016020">
    <property type="term" value="C:membrane"/>
    <property type="evidence" value="ECO:0007669"/>
    <property type="project" value="InterPro"/>
</dbReference>
<accession>A0A859QJ88</accession>
<dbReference type="InterPro" id="IPR050482">
    <property type="entry name" value="Sensor_HK_TwoCompSys"/>
</dbReference>
<organism evidence="6 7">
    <name type="scientific">Sinorhizobium mexicanum</name>
    <dbReference type="NCBI Taxonomy" id="375549"/>
    <lineage>
        <taxon>Bacteria</taxon>
        <taxon>Pseudomonadati</taxon>
        <taxon>Pseudomonadota</taxon>
        <taxon>Alphaproteobacteria</taxon>
        <taxon>Hyphomicrobiales</taxon>
        <taxon>Rhizobiaceae</taxon>
        <taxon>Sinorhizobium/Ensifer group</taxon>
        <taxon>Sinorhizobium</taxon>
    </lineage>
</organism>
<name>A0A859QJ88_9HYPH</name>
<evidence type="ECO:0000259" key="5">
    <source>
        <dbReference type="Pfam" id="PF07730"/>
    </source>
</evidence>
<evidence type="ECO:0000313" key="6">
    <source>
        <dbReference type="EMBL" id="QLL65972.1"/>
    </source>
</evidence>
<gene>
    <name evidence="6" type="ORF">FKV68_32420</name>
</gene>
<dbReference type="AlphaFoldDB" id="A0A859QJ88"/>
<dbReference type="Gene3D" id="1.20.5.1930">
    <property type="match status" value="1"/>
</dbReference>
<keyword evidence="6" id="KW-0614">Plasmid</keyword>
<evidence type="ECO:0000256" key="2">
    <source>
        <dbReference type="ARBA" id="ARBA00022777"/>
    </source>
</evidence>
<evidence type="ECO:0000259" key="4">
    <source>
        <dbReference type="Pfam" id="PF02518"/>
    </source>
</evidence>
<dbReference type="GO" id="GO:0046983">
    <property type="term" value="F:protein dimerization activity"/>
    <property type="evidence" value="ECO:0007669"/>
    <property type="project" value="InterPro"/>
</dbReference>
<dbReference type="InterPro" id="IPR036890">
    <property type="entry name" value="HATPase_C_sf"/>
</dbReference>
<dbReference type="Proteomes" id="UP000510721">
    <property type="component" value="Plasmid pEmeITTGR7c"/>
</dbReference>
<dbReference type="EMBL" id="CP041241">
    <property type="protein sequence ID" value="QLL65972.1"/>
    <property type="molecule type" value="Genomic_DNA"/>
</dbReference>
<keyword evidence="1" id="KW-0808">Transferase</keyword>
<evidence type="ECO:0000313" key="7">
    <source>
        <dbReference type="Proteomes" id="UP000510721"/>
    </source>
</evidence>
<dbReference type="SUPFAM" id="SSF55874">
    <property type="entry name" value="ATPase domain of HSP90 chaperone/DNA topoisomerase II/histidine kinase"/>
    <property type="match status" value="1"/>
</dbReference>
<dbReference type="GO" id="GO:0000155">
    <property type="term" value="F:phosphorelay sensor kinase activity"/>
    <property type="evidence" value="ECO:0007669"/>
    <property type="project" value="InterPro"/>
</dbReference>
<keyword evidence="7" id="KW-1185">Reference proteome</keyword>
<dbReference type="Gene3D" id="3.30.565.10">
    <property type="entry name" value="Histidine kinase-like ATPase, C-terminal domain"/>
    <property type="match status" value="1"/>
</dbReference>
<proteinExistence type="predicted"/>
<dbReference type="PANTHER" id="PTHR24421">
    <property type="entry name" value="NITRATE/NITRITE SENSOR PROTEIN NARX-RELATED"/>
    <property type="match status" value="1"/>
</dbReference>
<feature type="domain" description="Histidine kinase/HSP90-like ATPase" evidence="4">
    <location>
        <begin position="165"/>
        <end position="259"/>
    </location>
</feature>
<dbReference type="InterPro" id="IPR011712">
    <property type="entry name" value="Sig_transdc_His_kin_sub3_dim/P"/>
</dbReference>
<geneLocation type="plasmid" evidence="7">
    <name>pemeittgr7c</name>
</geneLocation>
<dbReference type="Pfam" id="PF02518">
    <property type="entry name" value="HATPase_c"/>
    <property type="match status" value="1"/>
</dbReference>
<evidence type="ECO:0000256" key="1">
    <source>
        <dbReference type="ARBA" id="ARBA00022679"/>
    </source>
</evidence>
<sequence length="271" mass="29780">MTKSRKDFSSRVADRLPVVAFENDVRPKHHMEIPGRRDISAAPELDDYRPTASAVERERRRLARDIHDLSGQYIVAALFRLDALERASGDGALSRHCNEVREMLVQLSRELETVTSGTESAAPGGADLITALSGIIGRWEDHIGIATRFLHEAARDFRIDDATAETLFRITQEGLTNIAKHAASASLVTIRLRQVAACLVLTIEDDGTGKGRQPVPEDRGFHRPSGIAGMRERVAELGGTLTLERTARGTRLTVAVPTERSNVQQCERGLA</sequence>
<reference evidence="6 7" key="1">
    <citation type="submission" date="2019-06" db="EMBL/GenBank/DDBJ databases">
        <title>Complete genome sequence of Ensifer mexicanus ITTG R7 isolated from nodules of Acacia angustissima (Mill.) Kuntze.</title>
        <authorList>
            <person name="Rincon-Rosales R."/>
            <person name="Rogel M.A."/>
            <person name="Guerrero G."/>
            <person name="Rincon-Molina C.I."/>
            <person name="Lopez-Lopez A."/>
            <person name="Martinez-Romero E."/>
        </authorList>
    </citation>
    <scope>NUCLEOTIDE SEQUENCE [LARGE SCALE GENOMIC DNA]</scope>
    <source>
        <strain evidence="6 7">ITTG R7</strain>
        <plasmid evidence="7">pemeittgr7c</plasmid>
    </source>
</reference>
<keyword evidence="3" id="KW-0902">Two-component regulatory system</keyword>
<dbReference type="PANTHER" id="PTHR24421:SF58">
    <property type="entry name" value="SIGNAL TRANSDUCTION HISTIDINE-PROTEIN KINASE_PHOSPHATASE UHPB"/>
    <property type="match status" value="1"/>
</dbReference>
<dbReference type="CDD" id="cd16917">
    <property type="entry name" value="HATPase_UhpB-NarQ-NarX-like"/>
    <property type="match status" value="1"/>
</dbReference>
<keyword evidence="2" id="KW-0418">Kinase</keyword>
<feature type="domain" description="Signal transduction histidine kinase subgroup 3 dimerisation and phosphoacceptor" evidence="5">
    <location>
        <begin position="58"/>
        <end position="111"/>
    </location>
</feature>
<evidence type="ECO:0000256" key="3">
    <source>
        <dbReference type="ARBA" id="ARBA00023012"/>
    </source>
</evidence>
<dbReference type="InterPro" id="IPR003594">
    <property type="entry name" value="HATPase_dom"/>
</dbReference>
<dbReference type="KEGG" id="emx:FKV68_32420"/>